<dbReference type="PANTHER" id="PTHR33055">
    <property type="entry name" value="TRANSPOSASE FOR INSERTION SEQUENCE ELEMENT IS1111A"/>
    <property type="match status" value="1"/>
</dbReference>
<dbReference type="InterPro" id="IPR047650">
    <property type="entry name" value="Transpos_IS110"/>
</dbReference>
<sequence length="95" mass="10486">MWAIEDCRHVSGRLELALIAAGERVVRVAPQLMGQAREAERRPGKSDEIDALAVARAVLREALSTFPRPFWMSARWRSACSPITATTWSPSAHAS</sequence>
<dbReference type="PANTHER" id="PTHR33055:SF16">
    <property type="entry name" value="TRANSPOSASE FOR INSERTION SEQUENCE ELEMENT IS1547"/>
    <property type="match status" value="1"/>
</dbReference>
<dbReference type="RefSeq" id="WP_202958409.1">
    <property type="nucleotide sequence ID" value="NZ_JAPCID010000067.1"/>
</dbReference>
<reference evidence="1" key="1">
    <citation type="submission" date="2022-10" db="EMBL/GenBank/DDBJ databases">
        <title>The WGS of Solirubrobacter sp. CPCC 204708.</title>
        <authorList>
            <person name="Jiang Z."/>
        </authorList>
    </citation>
    <scope>NUCLEOTIDE SEQUENCE</scope>
    <source>
        <strain evidence="1">CPCC 204708</strain>
    </source>
</reference>
<gene>
    <name evidence="1" type="ORF">OJ962_30540</name>
</gene>
<keyword evidence="2" id="KW-1185">Reference proteome</keyword>
<protein>
    <recommendedName>
        <fullName evidence="3">Transposase IS111A/IS1328/IS1533 N-terminal domain-containing protein</fullName>
    </recommendedName>
</protein>
<comment type="caution">
    <text evidence="1">The sequence shown here is derived from an EMBL/GenBank/DDBJ whole genome shotgun (WGS) entry which is preliminary data.</text>
</comment>
<evidence type="ECO:0000313" key="1">
    <source>
        <dbReference type="EMBL" id="MDA0141870.1"/>
    </source>
</evidence>
<proteinExistence type="predicted"/>
<organism evidence="1 2">
    <name type="scientific">Solirubrobacter deserti</name>
    <dbReference type="NCBI Taxonomy" id="2282478"/>
    <lineage>
        <taxon>Bacteria</taxon>
        <taxon>Bacillati</taxon>
        <taxon>Actinomycetota</taxon>
        <taxon>Thermoleophilia</taxon>
        <taxon>Solirubrobacterales</taxon>
        <taxon>Solirubrobacteraceae</taxon>
        <taxon>Solirubrobacter</taxon>
    </lineage>
</organism>
<evidence type="ECO:0000313" key="2">
    <source>
        <dbReference type="Proteomes" id="UP001147700"/>
    </source>
</evidence>
<dbReference type="EMBL" id="JAPCID010000067">
    <property type="protein sequence ID" value="MDA0141870.1"/>
    <property type="molecule type" value="Genomic_DNA"/>
</dbReference>
<accession>A0ABT4RTH0</accession>
<dbReference type="Proteomes" id="UP001147700">
    <property type="component" value="Unassembled WGS sequence"/>
</dbReference>
<name>A0ABT4RTH0_9ACTN</name>
<evidence type="ECO:0008006" key="3">
    <source>
        <dbReference type="Google" id="ProtNLM"/>
    </source>
</evidence>